<sequence length="306" mass="32794">MDIILHELKNAGIYLNSILAVMGRGGLVKPVQSGVIEVNDALIHDLINSPLGEHASNLGGLIAHDIALKLKNGRAFIVDPVVVDEFEPIARISGHPLFERKSIFHPLNQKAVSRLHASSINKNYEDLNLIVAHMGGGITIGAHKKGKVIDVNNGLDAEGPITPERSGTVPCGDLAKLCFSGKYTHDEIKQILKGKGGYVAYFGTNDGYAVEQMAASGDEKAILIQNALAYQVAKYIGAMSTVLKGNVDGILLTGGMAYGKTIVDAITERVKHISPVFVYPGEDEMRALAMNGLRVLNGETDVIEYT</sequence>
<accession>A0A1H6F8D7</accession>
<keyword evidence="3 9" id="KW-0963">Cytoplasm</keyword>
<dbReference type="Gene3D" id="3.30.420.40">
    <property type="match status" value="2"/>
</dbReference>
<dbReference type="InterPro" id="IPR000890">
    <property type="entry name" value="Aliphatic_acid_kin_short-chain"/>
</dbReference>
<evidence type="ECO:0000256" key="3">
    <source>
        <dbReference type="ARBA" id="ARBA00022490"/>
    </source>
</evidence>
<keyword evidence="6 9" id="KW-0418">Kinase</keyword>
<organism evidence="11 12">
    <name type="scientific">Candidatus Venteria ishoeyi</name>
    <dbReference type="NCBI Taxonomy" id="1899563"/>
    <lineage>
        <taxon>Bacteria</taxon>
        <taxon>Pseudomonadati</taxon>
        <taxon>Pseudomonadota</taxon>
        <taxon>Gammaproteobacteria</taxon>
        <taxon>Thiotrichales</taxon>
        <taxon>Thiotrichaceae</taxon>
        <taxon>Venteria</taxon>
    </lineage>
</organism>
<evidence type="ECO:0000256" key="4">
    <source>
        <dbReference type="ARBA" id="ARBA00022679"/>
    </source>
</evidence>
<dbReference type="EC" id="2.7.2.7" evidence="9"/>
<dbReference type="HAMAP" id="MF_00542">
    <property type="entry name" value="Butyrate_kinase"/>
    <property type="match status" value="1"/>
</dbReference>
<evidence type="ECO:0000256" key="1">
    <source>
        <dbReference type="ARBA" id="ARBA00004496"/>
    </source>
</evidence>
<evidence type="ECO:0000313" key="12">
    <source>
        <dbReference type="Proteomes" id="UP000236724"/>
    </source>
</evidence>
<dbReference type="CDD" id="cd24011">
    <property type="entry name" value="ASKHA_NBD_BK"/>
    <property type="match status" value="1"/>
</dbReference>
<evidence type="ECO:0000256" key="2">
    <source>
        <dbReference type="ARBA" id="ARBA00008748"/>
    </source>
</evidence>
<keyword evidence="12" id="KW-1185">Reference proteome</keyword>
<proteinExistence type="inferred from homology"/>
<keyword evidence="4 9" id="KW-0808">Transferase</keyword>
<dbReference type="PANTHER" id="PTHR21060:SF3">
    <property type="entry name" value="BUTYRATE KINASE 2-RELATED"/>
    <property type="match status" value="1"/>
</dbReference>
<comment type="similarity">
    <text evidence="2 9 10">Belongs to the acetokinase family.</text>
</comment>
<evidence type="ECO:0000256" key="9">
    <source>
        <dbReference type="HAMAP-Rule" id="MF_00542"/>
    </source>
</evidence>
<dbReference type="Pfam" id="PF00871">
    <property type="entry name" value="Acetate_kinase"/>
    <property type="match status" value="1"/>
</dbReference>
<dbReference type="InterPro" id="IPR043129">
    <property type="entry name" value="ATPase_NBD"/>
</dbReference>
<dbReference type="EMBL" id="FMSV02000176">
    <property type="protein sequence ID" value="SEH05235.1"/>
    <property type="molecule type" value="Genomic_DNA"/>
</dbReference>
<dbReference type="PROSITE" id="PS01076">
    <property type="entry name" value="ACETATE_KINASE_2"/>
    <property type="match status" value="1"/>
</dbReference>
<evidence type="ECO:0000256" key="7">
    <source>
        <dbReference type="ARBA" id="ARBA00022840"/>
    </source>
</evidence>
<keyword evidence="7 9" id="KW-0067">ATP-binding</keyword>
<dbReference type="GO" id="GO:0047761">
    <property type="term" value="F:butyrate kinase activity"/>
    <property type="evidence" value="ECO:0007669"/>
    <property type="project" value="UniProtKB-UniRule"/>
</dbReference>
<comment type="subcellular location">
    <subcellularLocation>
        <location evidence="1 9">Cytoplasm</location>
    </subcellularLocation>
</comment>
<dbReference type="GO" id="GO:0005524">
    <property type="term" value="F:ATP binding"/>
    <property type="evidence" value="ECO:0007669"/>
    <property type="project" value="UniProtKB-KW"/>
</dbReference>
<dbReference type="InterPro" id="IPR023865">
    <property type="entry name" value="Aliphatic_acid_kinase_CS"/>
</dbReference>
<evidence type="ECO:0000256" key="8">
    <source>
        <dbReference type="ARBA" id="ARBA00048596"/>
    </source>
</evidence>
<protein>
    <recommendedName>
        <fullName evidence="9">Probable butyrate kinase</fullName>
        <shortName evidence="9">BK</shortName>
        <ecNumber evidence="9">2.7.2.7</ecNumber>
    </recommendedName>
    <alternativeName>
        <fullName evidence="9">Branched-chain carboxylic acid kinase</fullName>
    </alternativeName>
</protein>
<dbReference type="NCBIfam" id="NF002834">
    <property type="entry name" value="PRK03011.1-5"/>
    <property type="match status" value="1"/>
</dbReference>
<dbReference type="PRINTS" id="PR00471">
    <property type="entry name" value="ACETATEKNASE"/>
</dbReference>
<evidence type="ECO:0000256" key="5">
    <source>
        <dbReference type="ARBA" id="ARBA00022741"/>
    </source>
</evidence>
<dbReference type="Proteomes" id="UP000236724">
    <property type="component" value="Unassembled WGS sequence"/>
</dbReference>
<dbReference type="GO" id="GO:0006083">
    <property type="term" value="P:acetate metabolic process"/>
    <property type="evidence" value="ECO:0007669"/>
    <property type="project" value="TreeGrafter"/>
</dbReference>
<evidence type="ECO:0000256" key="6">
    <source>
        <dbReference type="ARBA" id="ARBA00022777"/>
    </source>
</evidence>
<dbReference type="PANTHER" id="PTHR21060">
    <property type="entry name" value="ACETATE KINASE"/>
    <property type="match status" value="1"/>
</dbReference>
<dbReference type="InterPro" id="IPR011245">
    <property type="entry name" value="Butyrate_kin"/>
</dbReference>
<dbReference type="GO" id="GO:0008776">
    <property type="term" value="F:acetate kinase activity"/>
    <property type="evidence" value="ECO:0007669"/>
    <property type="project" value="TreeGrafter"/>
</dbReference>
<dbReference type="AlphaFoldDB" id="A0A1H6F8D7"/>
<name>A0A1H6F8D7_9GAMM</name>
<evidence type="ECO:0000256" key="10">
    <source>
        <dbReference type="RuleBase" id="RU003835"/>
    </source>
</evidence>
<gene>
    <name evidence="11" type="primary">buk2_1</name>
    <name evidence="9" type="synonym">buk</name>
    <name evidence="11" type="ORF">MBHS_01088</name>
</gene>
<comment type="catalytic activity">
    <reaction evidence="8 9">
        <text>butanoate + ATP = butanoyl phosphate + ADP</text>
        <dbReference type="Rhea" id="RHEA:13585"/>
        <dbReference type="ChEBI" id="CHEBI:17968"/>
        <dbReference type="ChEBI" id="CHEBI:30616"/>
        <dbReference type="ChEBI" id="CHEBI:58079"/>
        <dbReference type="ChEBI" id="CHEBI:456216"/>
        <dbReference type="EC" id="2.7.2.7"/>
    </reaction>
</comment>
<dbReference type="GO" id="GO:0005737">
    <property type="term" value="C:cytoplasm"/>
    <property type="evidence" value="ECO:0007669"/>
    <property type="project" value="UniProtKB-SubCell"/>
</dbReference>
<dbReference type="NCBIfam" id="TIGR02707">
    <property type="entry name" value="butyr_kinase"/>
    <property type="match status" value="1"/>
</dbReference>
<reference evidence="11 12" key="1">
    <citation type="submission" date="2016-10" db="EMBL/GenBank/DDBJ databases">
        <authorList>
            <person name="de Groot N.N."/>
        </authorList>
    </citation>
    <scope>NUCLEOTIDE SEQUENCE [LARGE SCALE GENOMIC DNA]</scope>
    <source>
        <strain evidence="11">MBHS1</strain>
    </source>
</reference>
<dbReference type="SUPFAM" id="SSF53067">
    <property type="entry name" value="Actin-like ATPase domain"/>
    <property type="match status" value="2"/>
</dbReference>
<keyword evidence="5 9" id="KW-0547">Nucleotide-binding</keyword>
<evidence type="ECO:0000313" key="11">
    <source>
        <dbReference type="EMBL" id="SEH05235.1"/>
    </source>
</evidence>